<gene>
    <name evidence="2" type="ORF">LTR09_000116</name>
</gene>
<name>A0AAJ0GJ12_9PEZI</name>
<sequence length="217" mass="23818">MATCAPGAAPKSMASTSAPETGPQNQELLTSDLDRLSALPTELLVDIFSPLPAKEAYAALRRHLLEVSNVAIDLQDLIHADGAFEAAMKNGADYVFSHLRPHFDILATETGDDTLGHVVPSTYSVMLEAFQTPQPPLGSLSYPHHDICCFYKDPNGRSWLVGTLGIPSERDMAVFHYRVHSVSMLDFAINVCKQHREDGREVTPFEKAVILESISVW</sequence>
<protein>
    <recommendedName>
        <fullName evidence="4">F-box domain-containing protein</fullName>
    </recommendedName>
</protein>
<reference evidence="2" key="1">
    <citation type="submission" date="2023-04" db="EMBL/GenBank/DDBJ databases">
        <title>Black Yeasts Isolated from many extreme environments.</title>
        <authorList>
            <person name="Coleine C."/>
            <person name="Stajich J.E."/>
            <person name="Selbmann L."/>
        </authorList>
    </citation>
    <scope>NUCLEOTIDE SEQUENCE</scope>
    <source>
        <strain evidence="2">CCFEE 5312</strain>
    </source>
</reference>
<dbReference type="AlphaFoldDB" id="A0AAJ0GJ12"/>
<evidence type="ECO:0000313" key="2">
    <source>
        <dbReference type="EMBL" id="KAK3058552.1"/>
    </source>
</evidence>
<evidence type="ECO:0000313" key="3">
    <source>
        <dbReference type="Proteomes" id="UP001271007"/>
    </source>
</evidence>
<evidence type="ECO:0000256" key="1">
    <source>
        <dbReference type="SAM" id="MobiDB-lite"/>
    </source>
</evidence>
<dbReference type="Proteomes" id="UP001271007">
    <property type="component" value="Unassembled WGS sequence"/>
</dbReference>
<dbReference type="EMBL" id="JAWDJX010000001">
    <property type="protein sequence ID" value="KAK3058552.1"/>
    <property type="molecule type" value="Genomic_DNA"/>
</dbReference>
<proteinExistence type="predicted"/>
<keyword evidence="3" id="KW-1185">Reference proteome</keyword>
<feature type="region of interest" description="Disordered" evidence="1">
    <location>
        <begin position="1"/>
        <end position="26"/>
    </location>
</feature>
<accession>A0AAJ0GJ12</accession>
<evidence type="ECO:0008006" key="4">
    <source>
        <dbReference type="Google" id="ProtNLM"/>
    </source>
</evidence>
<organism evidence="2 3">
    <name type="scientific">Extremus antarcticus</name>
    <dbReference type="NCBI Taxonomy" id="702011"/>
    <lineage>
        <taxon>Eukaryota</taxon>
        <taxon>Fungi</taxon>
        <taxon>Dikarya</taxon>
        <taxon>Ascomycota</taxon>
        <taxon>Pezizomycotina</taxon>
        <taxon>Dothideomycetes</taxon>
        <taxon>Dothideomycetidae</taxon>
        <taxon>Mycosphaerellales</taxon>
        <taxon>Extremaceae</taxon>
        <taxon>Extremus</taxon>
    </lineage>
</organism>
<feature type="compositionally biased region" description="Polar residues" evidence="1">
    <location>
        <begin position="13"/>
        <end position="26"/>
    </location>
</feature>
<comment type="caution">
    <text evidence="2">The sequence shown here is derived from an EMBL/GenBank/DDBJ whole genome shotgun (WGS) entry which is preliminary data.</text>
</comment>